<organism evidence="1 2">
    <name type="scientific">Pseudoalteromonas holothuriae</name>
    <dbReference type="NCBI Taxonomy" id="2963714"/>
    <lineage>
        <taxon>Bacteria</taxon>
        <taxon>Pseudomonadati</taxon>
        <taxon>Pseudomonadota</taxon>
        <taxon>Gammaproteobacteria</taxon>
        <taxon>Alteromonadales</taxon>
        <taxon>Pseudoalteromonadaceae</taxon>
        <taxon>Pseudoalteromonas</taxon>
    </lineage>
</organism>
<evidence type="ECO:0000313" key="2">
    <source>
        <dbReference type="Proteomes" id="UP001152485"/>
    </source>
</evidence>
<gene>
    <name evidence="1" type="ORF">PSECIP111951_04164</name>
</gene>
<proteinExistence type="predicted"/>
<name>A0ABN8UWM6_9GAMM</name>
<protein>
    <submittedName>
        <fullName evidence="1">Uncharacterized protein</fullName>
    </submittedName>
</protein>
<accession>A0ABN8UWM6</accession>
<sequence length="220" mass="22585">MWGEGIARTQSINSAINTTLHSYADYGSESVTPLGAIQLMPAWGGLAHDINDIRVNGLQSVTEKRANFFNLGSNLVILDGKQAPGYNPAQVPRTGSNVLSALKNTGVAKESVFGGMKFGGPLAAAGTVLEYSITSEKQFASPQFAIDISSDTLKGVTSGAVGGVATTAVVGAATVLGFTIGAPVIVAGAAAGFAAGYLYGEHGYDAVADPLKDQIKSWFE</sequence>
<dbReference type="EMBL" id="CAMAPD010000041">
    <property type="protein sequence ID" value="CAH9068485.1"/>
    <property type="molecule type" value="Genomic_DNA"/>
</dbReference>
<dbReference type="Proteomes" id="UP001152485">
    <property type="component" value="Unassembled WGS sequence"/>
</dbReference>
<dbReference type="RefSeq" id="WP_261595472.1">
    <property type="nucleotide sequence ID" value="NZ_CAMAPD010000041.1"/>
</dbReference>
<evidence type="ECO:0000313" key="1">
    <source>
        <dbReference type="EMBL" id="CAH9068485.1"/>
    </source>
</evidence>
<comment type="caution">
    <text evidence="1">The sequence shown here is derived from an EMBL/GenBank/DDBJ whole genome shotgun (WGS) entry which is preliminary data.</text>
</comment>
<reference evidence="1 2" key="1">
    <citation type="submission" date="2022-07" db="EMBL/GenBank/DDBJ databases">
        <authorList>
            <person name="Criscuolo A."/>
        </authorList>
    </citation>
    <scope>NUCLEOTIDE SEQUENCE [LARGE SCALE GENOMIC DNA]</scope>
    <source>
        <strain evidence="2">CIP 111951</strain>
    </source>
</reference>